<keyword evidence="2" id="KW-1185">Reference proteome</keyword>
<gene>
    <name evidence="1" type="ORF">J2X78_003187</name>
</gene>
<organism evidence="1 2">
    <name type="scientific">Pedobacter africanus</name>
    <dbReference type="NCBI Taxonomy" id="151894"/>
    <lineage>
        <taxon>Bacteria</taxon>
        <taxon>Pseudomonadati</taxon>
        <taxon>Bacteroidota</taxon>
        <taxon>Sphingobacteriia</taxon>
        <taxon>Sphingobacteriales</taxon>
        <taxon>Sphingobacteriaceae</taxon>
        <taxon>Pedobacter</taxon>
    </lineage>
</organism>
<evidence type="ECO:0000313" key="1">
    <source>
        <dbReference type="EMBL" id="MDR6784613.1"/>
    </source>
</evidence>
<sequence>MLDFYLIRDDQATPDYPELGSLEQVGGLDEKCFKMLKDKGVIPGNFDYYTDFRWDTSLSKRILEHIQEGELKTDSCVENLVRLLERAAQHKCGLIAYSD</sequence>
<reference evidence="1" key="1">
    <citation type="submission" date="2023-07" db="EMBL/GenBank/DDBJ databases">
        <title>Sorghum-associated microbial communities from plants grown in Nebraska, USA.</title>
        <authorList>
            <person name="Schachtman D."/>
        </authorList>
    </citation>
    <scope>NUCLEOTIDE SEQUENCE</scope>
    <source>
        <strain evidence="1">2697</strain>
    </source>
</reference>
<accession>A0ACC6KZQ8</accession>
<proteinExistence type="predicted"/>
<name>A0ACC6KZQ8_9SPHI</name>
<evidence type="ECO:0000313" key="2">
    <source>
        <dbReference type="Proteomes" id="UP001246858"/>
    </source>
</evidence>
<dbReference type="EMBL" id="JAVDTF010000003">
    <property type="protein sequence ID" value="MDR6784613.1"/>
    <property type="molecule type" value="Genomic_DNA"/>
</dbReference>
<protein>
    <submittedName>
        <fullName evidence="1">Uncharacterized protein</fullName>
    </submittedName>
</protein>
<comment type="caution">
    <text evidence="1">The sequence shown here is derived from an EMBL/GenBank/DDBJ whole genome shotgun (WGS) entry which is preliminary data.</text>
</comment>
<dbReference type="Proteomes" id="UP001246858">
    <property type="component" value="Unassembled WGS sequence"/>
</dbReference>